<reference evidence="2" key="1">
    <citation type="submission" date="2023-09" db="EMBL/GenBank/DDBJ databases">
        <title>Paucibacter sp. APW11 Genome sequencing and assembly.</title>
        <authorList>
            <person name="Kim I."/>
        </authorList>
    </citation>
    <scope>NUCLEOTIDE SEQUENCE</scope>
    <source>
        <strain evidence="2">APW11</strain>
    </source>
</reference>
<name>A0ABU3PAK5_9BURK</name>
<evidence type="ECO:0000313" key="3">
    <source>
        <dbReference type="Proteomes" id="UP001246372"/>
    </source>
</evidence>
<gene>
    <name evidence="2" type="ORF">RQP53_10080</name>
</gene>
<evidence type="ECO:0000313" key="2">
    <source>
        <dbReference type="EMBL" id="MDT8999612.1"/>
    </source>
</evidence>
<feature type="transmembrane region" description="Helical" evidence="1">
    <location>
        <begin position="15"/>
        <end position="35"/>
    </location>
</feature>
<keyword evidence="3" id="KW-1185">Reference proteome</keyword>
<accession>A0ABU3PAK5</accession>
<evidence type="ECO:0000256" key="1">
    <source>
        <dbReference type="SAM" id="Phobius"/>
    </source>
</evidence>
<dbReference type="Proteomes" id="UP001246372">
    <property type="component" value="Unassembled WGS sequence"/>
</dbReference>
<protein>
    <submittedName>
        <fullName evidence="2">Uncharacterized protein</fullName>
    </submittedName>
</protein>
<sequence>MTALRDRLPRFSASAYLRLVLASAVYDLVLTSPFATPWSFAWVHQQLSALNQALGGLPLPVFEPFHLLIAGLLGSIVTVWSLLRLRRRDASLGRYDGMARLLFSSWMAWTLAQTGQPLLWLFLLPEAAWGIAQLWPVNRMPEQCSVAATGRSQ</sequence>
<proteinExistence type="predicted"/>
<comment type="caution">
    <text evidence="2">The sequence shown here is derived from an EMBL/GenBank/DDBJ whole genome shotgun (WGS) entry which is preliminary data.</text>
</comment>
<keyword evidence="1" id="KW-1133">Transmembrane helix</keyword>
<organism evidence="2 3">
    <name type="scientific">Roseateles aquae</name>
    <dbReference type="NCBI Taxonomy" id="3077235"/>
    <lineage>
        <taxon>Bacteria</taxon>
        <taxon>Pseudomonadati</taxon>
        <taxon>Pseudomonadota</taxon>
        <taxon>Betaproteobacteria</taxon>
        <taxon>Burkholderiales</taxon>
        <taxon>Sphaerotilaceae</taxon>
        <taxon>Roseateles</taxon>
    </lineage>
</organism>
<keyword evidence="1" id="KW-0472">Membrane</keyword>
<dbReference type="EMBL" id="JAVXZY010000003">
    <property type="protein sequence ID" value="MDT8999612.1"/>
    <property type="molecule type" value="Genomic_DNA"/>
</dbReference>
<dbReference type="RefSeq" id="WP_315650172.1">
    <property type="nucleotide sequence ID" value="NZ_JAVXZY010000003.1"/>
</dbReference>
<feature type="transmembrane region" description="Helical" evidence="1">
    <location>
        <begin position="65"/>
        <end position="83"/>
    </location>
</feature>
<keyword evidence="1" id="KW-0812">Transmembrane</keyword>